<protein>
    <submittedName>
        <fullName evidence="2">Uncharacterized protein</fullName>
    </submittedName>
</protein>
<feature type="compositionally biased region" description="Basic and acidic residues" evidence="1">
    <location>
        <begin position="1"/>
        <end position="10"/>
    </location>
</feature>
<evidence type="ECO:0000256" key="1">
    <source>
        <dbReference type="SAM" id="MobiDB-lite"/>
    </source>
</evidence>
<name>A0ABV5FWU9_9MICC</name>
<organism evidence="2 3">
    <name type="scientific">Citricoccus parietis</name>
    <dbReference type="NCBI Taxonomy" id="592307"/>
    <lineage>
        <taxon>Bacteria</taxon>
        <taxon>Bacillati</taxon>
        <taxon>Actinomycetota</taxon>
        <taxon>Actinomycetes</taxon>
        <taxon>Micrococcales</taxon>
        <taxon>Micrococcaceae</taxon>
        <taxon>Citricoccus</taxon>
    </lineage>
</organism>
<gene>
    <name evidence="2" type="ORF">ACFFX0_08075</name>
</gene>
<accession>A0ABV5FWU9</accession>
<keyword evidence="3" id="KW-1185">Reference proteome</keyword>
<evidence type="ECO:0000313" key="3">
    <source>
        <dbReference type="Proteomes" id="UP001589575"/>
    </source>
</evidence>
<comment type="caution">
    <text evidence="2">The sequence shown here is derived from an EMBL/GenBank/DDBJ whole genome shotgun (WGS) entry which is preliminary data.</text>
</comment>
<feature type="region of interest" description="Disordered" evidence="1">
    <location>
        <begin position="1"/>
        <end position="46"/>
    </location>
</feature>
<dbReference type="Proteomes" id="UP001589575">
    <property type="component" value="Unassembled WGS sequence"/>
</dbReference>
<evidence type="ECO:0000313" key="2">
    <source>
        <dbReference type="EMBL" id="MFB9071152.1"/>
    </source>
</evidence>
<dbReference type="EMBL" id="JBHMFI010000001">
    <property type="protein sequence ID" value="MFB9071152.1"/>
    <property type="molecule type" value="Genomic_DNA"/>
</dbReference>
<sequence>MHQQRCEGLGRGEQPAQGVGAAADGPFHHGPAAVDHRQLHRGPTRGRQLEEIGGMHGPSVMKLIAPCPAPVWGPRRPTLGWWRTSGWPSG</sequence>
<reference evidence="2 3" key="1">
    <citation type="submission" date="2024-09" db="EMBL/GenBank/DDBJ databases">
        <authorList>
            <person name="Sun Q."/>
            <person name="Mori K."/>
        </authorList>
    </citation>
    <scope>NUCLEOTIDE SEQUENCE [LARGE SCALE GENOMIC DNA]</scope>
    <source>
        <strain evidence="2 3">CCM 7609</strain>
    </source>
</reference>
<proteinExistence type="predicted"/>